<name>A0A6A4X0X8_AMPAM</name>
<dbReference type="InterPro" id="IPR036259">
    <property type="entry name" value="MFS_trans_sf"/>
</dbReference>
<dbReference type="InterPro" id="IPR011701">
    <property type="entry name" value="MFS"/>
</dbReference>
<keyword evidence="2" id="KW-0813">Transport</keyword>
<proteinExistence type="predicted"/>
<feature type="transmembrane region" description="Helical" evidence="7">
    <location>
        <begin position="123"/>
        <end position="144"/>
    </location>
</feature>
<comment type="caution">
    <text evidence="9">The sequence shown here is derived from an EMBL/GenBank/DDBJ whole genome shotgun (WGS) entry which is preliminary data.</text>
</comment>
<feature type="transmembrane region" description="Helical" evidence="7">
    <location>
        <begin position="95"/>
        <end position="117"/>
    </location>
</feature>
<feature type="transmembrane region" description="Helical" evidence="7">
    <location>
        <begin position="156"/>
        <end position="182"/>
    </location>
</feature>
<dbReference type="GO" id="GO:0015293">
    <property type="term" value="F:symporter activity"/>
    <property type="evidence" value="ECO:0007669"/>
    <property type="project" value="UniProtKB-KW"/>
</dbReference>
<dbReference type="Pfam" id="PF07690">
    <property type="entry name" value="MFS_1"/>
    <property type="match status" value="1"/>
</dbReference>
<evidence type="ECO:0000313" key="10">
    <source>
        <dbReference type="Proteomes" id="UP000440578"/>
    </source>
</evidence>
<comment type="subcellular location">
    <subcellularLocation>
        <location evidence="1">Membrane</location>
        <topology evidence="1">Multi-pass membrane protein</topology>
    </subcellularLocation>
</comment>
<feature type="transmembrane region" description="Helical" evidence="7">
    <location>
        <begin position="479"/>
        <end position="504"/>
    </location>
</feature>
<evidence type="ECO:0000256" key="4">
    <source>
        <dbReference type="ARBA" id="ARBA00022847"/>
    </source>
</evidence>
<dbReference type="InterPro" id="IPR020846">
    <property type="entry name" value="MFS_dom"/>
</dbReference>
<dbReference type="CDD" id="cd17318">
    <property type="entry name" value="MFS_SLC17"/>
    <property type="match status" value="1"/>
</dbReference>
<dbReference type="AlphaFoldDB" id="A0A6A4X0X8"/>
<organism evidence="9 10">
    <name type="scientific">Amphibalanus amphitrite</name>
    <name type="common">Striped barnacle</name>
    <name type="synonym">Balanus amphitrite</name>
    <dbReference type="NCBI Taxonomy" id="1232801"/>
    <lineage>
        <taxon>Eukaryota</taxon>
        <taxon>Metazoa</taxon>
        <taxon>Ecdysozoa</taxon>
        <taxon>Arthropoda</taxon>
        <taxon>Crustacea</taxon>
        <taxon>Multicrustacea</taxon>
        <taxon>Cirripedia</taxon>
        <taxon>Thoracica</taxon>
        <taxon>Thoracicalcarea</taxon>
        <taxon>Balanomorpha</taxon>
        <taxon>Balanoidea</taxon>
        <taxon>Balanidae</taxon>
        <taxon>Amphibalaninae</taxon>
        <taxon>Amphibalanus</taxon>
    </lineage>
</organism>
<feature type="domain" description="Major facilitator superfamily (MFS) profile" evidence="8">
    <location>
        <begin position="15"/>
        <end position="442"/>
    </location>
</feature>
<keyword evidence="3 7" id="KW-0812">Transmembrane</keyword>
<evidence type="ECO:0000256" key="1">
    <source>
        <dbReference type="ARBA" id="ARBA00004141"/>
    </source>
</evidence>
<dbReference type="PANTHER" id="PTHR11662:SF457">
    <property type="entry name" value="MAJOR FACILITATOR SUPERFAMILY TRANSPORTER 3"/>
    <property type="match status" value="1"/>
</dbReference>
<dbReference type="FunFam" id="1.20.1250.20:FF:000157">
    <property type="entry name" value="Inorganic phosphate cotransporter"/>
    <property type="match status" value="1"/>
</dbReference>
<feature type="transmembrane region" description="Helical" evidence="7">
    <location>
        <begin position="415"/>
        <end position="438"/>
    </location>
</feature>
<dbReference type="OrthoDB" id="2985014at2759"/>
<evidence type="ECO:0000313" key="9">
    <source>
        <dbReference type="EMBL" id="KAF0308062.1"/>
    </source>
</evidence>
<feature type="transmembrane region" description="Helical" evidence="7">
    <location>
        <begin position="244"/>
        <end position="263"/>
    </location>
</feature>
<evidence type="ECO:0000256" key="7">
    <source>
        <dbReference type="SAM" id="Phobius"/>
    </source>
</evidence>
<keyword evidence="4" id="KW-0769">Symport</keyword>
<evidence type="ECO:0000256" key="6">
    <source>
        <dbReference type="ARBA" id="ARBA00023136"/>
    </source>
</evidence>
<dbReference type="GO" id="GO:0006820">
    <property type="term" value="P:monoatomic anion transport"/>
    <property type="evidence" value="ECO:0007669"/>
    <property type="project" value="TreeGrafter"/>
</dbReference>
<feature type="transmembrane region" description="Helical" evidence="7">
    <location>
        <begin position="350"/>
        <end position="369"/>
    </location>
</feature>
<evidence type="ECO:0000256" key="2">
    <source>
        <dbReference type="ARBA" id="ARBA00022448"/>
    </source>
</evidence>
<dbReference type="Gene3D" id="1.20.1250.20">
    <property type="entry name" value="MFS general substrate transporter like domains"/>
    <property type="match status" value="2"/>
</dbReference>
<dbReference type="InterPro" id="IPR050382">
    <property type="entry name" value="MFS_Na/Anion_cotransporter"/>
</dbReference>
<keyword evidence="6 7" id="KW-0472">Membrane</keyword>
<feature type="transmembrane region" description="Helical" evidence="7">
    <location>
        <begin position="325"/>
        <end position="344"/>
    </location>
</feature>
<accession>A0A6A4X0X8</accession>
<keyword evidence="10" id="KW-1185">Reference proteome</keyword>
<evidence type="ECO:0000259" key="8">
    <source>
        <dbReference type="PROSITE" id="PS50850"/>
    </source>
</evidence>
<dbReference type="PROSITE" id="PS50850">
    <property type="entry name" value="MFS"/>
    <property type="match status" value="1"/>
</dbReference>
<feature type="transmembrane region" description="Helical" evidence="7">
    <location>
        <begin position="12"/>
        <end position="29"/>
    </location>
</feature>
<protein>
    <submittedName>
        <fullName evidence="9">Vesicular glutamate transporter 2</fullName>
    </submittedName>
</protein>
<dbReference type="SUPFAM" id="SSF103473">
    <property type="entry name" value="MFS general substrate transporter"/>
    <property type="match status" value="1"/>
</dbReference>
<evidence type="ECO:0000256" key="5">
    <source>
        <dbReference type="ARBA" id="ARBA00022989"/>
    </source>
</evidence>
<feature type="transmembrane region" description="Helical" evidence="7">
    <location>
        <begin position="381"/>
        <end position="403"/>
    </location>
</feature>
<dbReference type="PANTHER" id="PTHR11662">
    <property type="entry name" value="SOLUTE CARRIER FAMILY 17"/>
    <property type="match status" value="1"/>
</dbReference>
<feature type="transmembrane region" description="Helical" evidence="7">
    <location>
        <begin position="188"/>
        <end position="207"/>
    </location>
</feature>
<keyword evidence="5 7" id="KW-1133">Transmembrane helix</keyword>
<dbReference type="EMBL" id="VIIS01000516">
    <property type="protein sequence ID" value="KAF0308062.1"/>
    <property type="molecule type" value="Genomic_DNA"/>
</dbReference>
<feature type="transmembrane region" description="Helical" evidence="7">
    <location>
        <begin position="283"/>
        <end position="304"/>
    </location>
</feature>
<dbReference type="Proteomes" id="UP000440578">
    <property type="component" value="Unassembled WGS sequence"/>
</dbReference>
<dbReference type="GO" id="GO:0016020">
    <property type="term" value="C:membrane"/>
    <property type="evidence" value="ECO:0007669"/>
    <property type="project" value="UniProtKB-SubCell"/>
</dbReference>
<gene>
    <name evidence="9" type="primary">SLC17A6_0</name>
    <name evidence="9" type="ORF">FJT64_020706</name>
</gene>
<reference evidence="9 10" key="1">
    <citation type="submission" date="2019-07" db="EMBL/GenBank/DDBJ databases">
        <title>Draft genome assembly of a fouling barnacle, Amphibalanus amphitrite (Darwin, 1854): The first reference genome for Thecostraca.</title>
        <authorList>
            <person name="Kim W."/>
        </authorList>
    </citation>
    <scope>NUCLEOTIDE SEQUENCE [LARGE SCALE GENOMIC DNA]</scope>
    <source>
        <strain evidence="9">SNU_AA5</strain>
        <tissue evidence="9">Soma without cirri and trophi</tissue>
    </source>
</reference>
<sequence length="568" mass="63109">MTSSVLRALPVRYVVVGMAFFGFIINYMLRNNLNLAIVAMVNHTAVNSSDSSGQEDGPFVWDENIVGQILGSFYYGYICTQIVGGRAAELSNVKYIYGVSLLLAGLLTFLIPAVSYWDYRALLTVRIAMGFVMGVGFPSGYALLRAWAPPNERSTVISLALSACNIGTAITMPLASAIINGISWEAVFYIQGSFAVVWFLFWVLLVYDNPQQHRFITAEERDFIVSAIGQEGTTRRLPLPWKEVLTSPPVWSLIVANFCNNWGWYTLLNDLPQYFNNILKKDISSNAIFTSLPFLVTFIFSIIYSRFSDYLRKKDLLSITNIRRLAQFVSQALGAVTLICIAFLGEYEAAVETLLFVGIGLFGAGYSGWQSASMDIAPNYSGTLYGISNTFGSIPGFLAPLVVGALTEGHETLERWRWCFLIPAALMLFDTVIFFVFGSSEEQSWNRKYYDDADKDSHIEDGAAMKDVRISLIHIMCNICRIIGFVMVTLLCLGLLGLVVPVLFKLSGLEPQMEIVVNATRGLRAELDKQHQQIQRIAAESARLETLMDHINSTARALQRVEAALTLG</sequence>
<evidence type="ECO:0000256" key="3">
    <source>
        <dbReference type="ARBA" id="ARBA00022692"/>
    </source>
</evidence>
<dbReference type="FunFam" id="1.20.1250.20:FF:000003">
    <property type="entry name" value="Solute carrier family 17 member 3"/>
    <property type="match status" value="1"/>
</dbReference>